<comment type="caution">
    <text evidence="1">The sequence shown here is derived from an EMBL/GenBank/DDBJ whole genome shotgun (WGS) entry which is preliminary data.</text>
</comment>
<protein>
    <submittedName>
        <fullName evidence="1">Uncharacterized protein</fullName>
    </submittedName>
</protein>
<evidence type="ECO:0000313" key="1">
    <source>
        <dbReference type="EMBL" id="RHA77152.1"/>
    </source>
</evidence>
<evidence type="ECO:0000313" key="2">
    <source>
        <dbReference type="Proteomes" id="UP000283855"/>
    </source>
</evidence>
<dbReference type="Proteomes" id="UP000283855">
    <property type="component" value="Unassembled WGS sequence"/>
</dbReference>
<gene>
    <name evidence="1" type="ORF">DW921_04520</name>
</gene>
<dbReference type="RefSeq" id="WP_040311508.1">
    <property type="nucleotide sequence ID" value="NZ_CABJGD010000007.1"/>
</dbReference>
<reference evidence="1 2" key="1">
    <citation type="submission" date="2018-08" db="EMBL/GenBank/DDBJ databases">
        <title>A genome reference for cultivated species of the human gut microbiota.</title>
        <authorList>
            <person name="Zou Y."/>
            <person name="Xue W."/>
            <person name="Luo G."/>
        </authorList>
    </citation>
    <scope>NUCLEOTIDE SEQUENCE [LARGE SCALE GENOMIC DNA]</scope>
    <source>
        <strain evidence="1 2">AM42-38</strain>
    </source>
</reference>
<name>A0A413T245_9BACT</name>
<accession>A0A413T245</accession>
<sequence>MTEEDKKQLNTFEGKLRHFMFLYDELKKENASLRQLLSEKEAEIQRMESCIKEAEAQYTNLKMARIISINDNELRDTKQRLARLVREVDKCIALLNE</sequence>
<proteinExistence type="predicted"/>
<dbReference type="AlphaFoldDB" id="A0A413T245"/>
<organism evidence="1 2">
    <name type="scientific">Phocaeicola coprophilus</name>
    <dbReference type="NCBI Taxonomy" id="387090"/>
    <lineage>
        <taxon>Bacteria</taxon>
        <taxon>Pseudomonadati</taxon>
        <taxon>Bacteroidota</taxon>
        <taxon>Bacteroidia</taxon>
        <taxon>Bacteroidales</taxon>
        <taxon>Bacteroidaceae</taxon>
        <taxon>Phocaeicola</taxon>
    </lineage>
</organism>
<dbReference type="GeneID" id="78403616"/>
<dbReference type="EMBL" id="QSFT01000007">
    <property type="protein sequence ID" value="RHA77152.1"/>
    <property type="molecule type" value="Genomic_DNA"/>
</dbReference>